<sequence length="305" mass="34061">MSTQKPIIVVTGATGSQGGSVVKFLVQDGSFHVRAITRNTSSAKAKELATKGVEVVQADLNNPDTVVAAFKGAYGVFGVTNYFEPGEGDPGDREFQHGKVLVDAAKATGVKLFVWSTLDHTGEYKVDHFDSKARVDDYLKASGVPRVSLYTTVFFENFTGYWPLKKGSDGIYEAYWPLLPTDKPLAGFAVEDLGAWVLASFKNPDEWKNKDMRINADRFTPRQFVKIIEEVSGQSITLRETDDAVFEKAKDIPGMHDIYLNIKFFNDLLEEGKLDRDDNLTKKLYPQAQNLRTWTQKHIKALLPQ</sequence>
<evidence type="ECO:0000313" key="4">
    <source>
        <dbReference type="EMBL" id="TDL23042.1"/>
    </source>
</evidence>
<dbReference type="OrthoDB" id="419598at2759"/>
<dbReference type="Gene3D" id="3.90.25.10">
    <property type="entry name" value="UDP-galactose 4-epimerase, domain 1"/>
    <property type="match status" value="1"/>
</dbReference>
<dbReference type="CDD" id="cd05251">
    <property type="entry name" value="NmrA_like_SDR_a"/>
    <property type="match status" value="1"/>
</dbReference>
<dbReference type="SUPFAM" id="SSF51735">
    <property type="entry name" value="NAD(P)-binding Rossmann-fold domains"/>
    <property type="match status" value="1"/>
</dbReference>
<gene>
    <name evidence="4" type="ORF">BD410DRAFT_821004</name>
</gene>
<dbReference type="STRING" id="50990.A0A4Y7Q7D1"/>
<accession>A0A4Y7Q7D1</accession>
<evidence type="ECO:0000256" key="1">
    <source>
        <dbReference type="ARBA" id="ARBA00006328"/>
    </source>
</evidence>
<comment type="similarity">
    <text evidence="1">Belongs to the NmrA-type oxidoreductase family.</text>
</comment>
<dbReference type="Gene3D" id="3.40.50.720">
    <property type="entry name" value="NAD(P)-binding Rossmann-like Domain"/>
    <property type="match status" value="1"/>
</dbReference>
<evidence type="ECO:0000256" key="2">
    <source>
        <dbReference type="ARBA" id="ARBA00022857"/>
    </source>
</evidence>
<dbReference type="Pfam" id="PF05368">
    <property type="entry name" value="NmrA"/>
    <property type="match status" value="1"/>
</dbReference>
<dbReference type="AlphaFoldDB" id="A0A4Y7Q7D1"/>
<dbReference type="PANTHER" id="PTHR42748:SF7">
    <property type="entry name" value="NMRA LIKE REDOX SENSOR 1-RELATED"/>
    <property type="match status" value="1"/>
</dbReference>
<dbReference type="InterPro" id="IPR051164">
    <property type="entry name" value="NmrA-like_oxidored"/>
</dbReference>
<keyword evidence="2" id="KW-0521">NADP</keyword>
<proteinExistence type="inferred from homology"/>
<dbReference type="InterPro" id="IPR008030">
    <property type="entry name" value="NmrA-like"/>
</dbReference>
<feature type="domain" description="NmrA-like" evidence="3">
    <location>
        <begin position="5"/>
        <end position="291"/>
    </location>
</feature>
<keyword evidence="5" id="KW-1185">Reference proteome</keyword>
<organism evidence="4 5">
    <name type="scientific">Rickenella mellea</name>
    <dbReference type="NCBI Taxonomy" id="50990"/>
    <lineage>
        <taxon>Eukaryota</taxon>
        <taxon>Fungi</taxon>
        <taxon>Dikarya</taxon>
        <taxon>Basidiomycota</taxon>
        <taxon>Agaricomycotina</taxon>
        <taxon>Agaricomycetes</taxon>
        <taxon>Hymenochaetales</taxon>
        <taxon>Rickenellaceae</taxon>
        <taxon>Rickenella</taxon>
    </lineage>
</organism>
<protein>
    <submittedName>
        <fullName evidence="4">NAD(P)-binding protein</fullName>
    </submittedName>
</protein>
<dbReference type="EMBL" id="ML170172">
    <property type="protein sequence ID" value="TDL23042.1"/>
    <property type="molecule type" value="Genomic_DNA"/>
</dbReference>
<dbReference type="VEuPathDB" id="FungiDB:BD410DRAFT_821004"/>
<reference evidence="4 5" key="1">
    <citation type="submission" date="2018-06" db="EMBL/GenBank/DDBJ databases">
        <title>A transcriptomic atlas of mushroom development highlights an independent origin of complex multicellularity.</title>
        <authorList>
            <consortium name="DOE Joint Genome Institute"/>
            <person name="Krizsan K."/>
            <person name="Almasi E."/>
            <person name="Merenyi Z."/>
            <person name="Sahu N."/>
            <person name="Viragh M."/>
            <person name="Koszo T."/>
            <person name="Mondo S."/>
            <person name="Kiss B."/>
            <person name="Balint B."/>
            <person name="Kues U."/>
            <person name="Barry K."/>
            <person name="Hegedus J.C."/>
            <person name="Henrissat B."/>
            <person name="Johnson J."/>
            <person name="Lipzen A."/>
            <person name="Ohm R."/>
            <person name="Nagy I."/>
            <person name="Pangilinan J."/>
            <person name="Yan J."/>
            <person name="Xiong Y."/>
            <person name="Grigoriev I.V."/>
            <person name="Hibbett D.S."/>
            <person name="Nagy L.G."/>
        </authorList>
    </citation>
    <scope>NUCLEOTIDE SEQUENCE [LARGE SCALE GENOMIC DNA]</scope>
    <source>
        <strain evidence="4 5">SZMC22713</strain>
    </source>
</reference>
<evidence type="ECO:0000259" key="3">
    <source>
        <dbReference type="Pfam" id="PF05368"/>
    </source>
</evidence>
<name>A0A4Y7Q7D1_9AGAM</name>
<dbReference type="InterPro" id="IPR036291">
    <property type="entry name" value="NAD(P)-bd_dom_sf"/>
</dbReference>
<dbReference type="GO" id="GO:0005634">
    <property type="term" value="C:nucleus"/>
    <property type="evidence" value="ECO:0007669"/>
    <property type="project" value="TreeGrafter"/>
</dbReference>
<evidence type="ECO:0000313" key="5">
    <source>
        <dbReference type="Proteomes" id="UP000294933"/>
    </source>
</evidence>
<dbReference type="PANTHER" id="PTHR42748">
    <property type="entry name" value="NITROGEN METABOLITE REPRESSION PROTEIN NMRA FAMILY MEMBER"/>
    <property type="match status" value="1"/>
</dbReference>
<dbReference type="Proteomes" id="UP000294933">
    <property type="component" value="Unassembled WGS sequence"/>
</dbReference>